<evidence type="ECO:0000313" key="2">
    <source>
        <dbReference type="Proteomes" id="UP001163223"/>
    </source>
</evidence>
<sequence>MDDATLEELFASLDAVSIRRMFGGKGIYSDGRIIAVVLDGELFLKTDAETAARFEDAGSRRWTYAREGRSPVAMPYHALPDEALDDPDVMAEWARLAVEASIRAASAKSGARRHKGVMPAT</sequence>
<accession>A0ACD4NVX4</accession>
<keyword evidence="2" id="KW-1185">Reference proteome</keyword>
<dbReference type="EMBL" id="CP113520">
    <property type="protein sequence ID" value="WAJ31027.1"/>
    <property type="molecule type" value="Genomic_DNA"/>
</dbReference>
<protein>
    <submittedName>
        <fullName evidence="1">TfoX/Sxy family protein</fullName>
    </submittedName>
</protein>
<dbReference type="Proteomes" id="UP001163223">
    <property type="component" value="Chromosome"/>
</dbReference>
<organism evidence="1 2">
    <name type="scientific">Antarcticirhabdus aurantiaca</name>
    <dbReference type="NCBI Taxonomy" id="2606717"/>
    <lineage>
        <taxon>Bacteria</taxon>
        <taxon>Pseudomonadati</taxon>
        <taxon>Pseudomonadota</taxon>
        <taxon>Alphaproteobacteria</taxon>
        <taxon>Hyphomicrobiales</taxon>
        <taxon>Aurantimonadaceae</taxon>
        <taxon>Antarcticirhabdus</taxon>
    </lineage>
</organism>
<reference evidence="1" key="1">
    <citation type="submission" date="2022-11" db="EMBL/GenBank/DDBJ databases">
        <title>beta-Carotene-producing bacterium, Jeongeuplla avenae sp. nov., alleviates the salt stress of Arabidopsis seedlings.</title>
        <authorList>
            <person name="Jiang L."/>
            <person name="Lee J."/>
        </authorList>
    </citation>
    <scope>NUCLEOTIDE SEQUENCE</scope>
    <source>
        <strain evidence="1">DY_R2A_6</strain>
    </source>
</reference>
<name>A0ACD4NVX4_9HYPH</name>
<proteinExistence type="predicted"/>
<gene>
    <name evidence="1" type="ORF">OXU80_12815</name>
</gene>
<evidence type="ECO:0000313" key="1">
    <source>
        <dbReference type="EMBL" id="WAJ31027.1"/>
    </source>
</evidence>